<proteinExistence type="predicted"/>
<keyword evidence="2" id="KW-1185">Reference proteome</keyword>
<name>K3YBP0_SETIT</name>
<protein>
    <submittedName>
        <fullName evidence="1">Uncharacterized protein</fullName>
    </submittedName>
</protein>
<dbReference type="EMBL" id="AGNK02004524">
    <property type="status" value="NOT_ANNOTATED_CDS"/>
    <property type="molecule type" value="Genomic_DNA"/>
</dbReference>
<reference evidence="1" key="2">
    <citation type="submission" date="2018-08" db="UniProtKB">
        <authorList>
            <consortium name="EnsemblPlants"/>
        </authorList>
    </citation>
    <scope>IDENTIFICATION</scope>
    <source>
        <strain evidence="1">Yugu1</strain>
    </source>
</reference>
<reference evidence="2" key="1">
    <citation type="journal article" date="2012" name="Nat. Biotechnol.">
        <title>Reference genome sequence of the model plant Setaria.</title>
        <authorList>
            <person name="Bennetzen J.L."/>
            <person name="Schmutz J."/>
            <person name="Wang H."/>
            <person name="Percifield R."/>
            <person name="Hawkins J."/>
            <person name="Pontaroli A.C."/>
            <person name="Estep M."/>
            <person name="Feng L."/>
            <person name="Vaughn J.N."/>
            <person name="Grimwood J."/>
            <person name="Jenkins J."/>
            <person name="Barry K."/>
            <person name="Lindquist E."/>
            <person name="Hellsten U."/>
            <person name="Deshpande S."/>
            <person name="Wang X."/>
            <person name="Wu X."/>
            <person name="Mitros T."/>
            <person name="Triplett J."/>
            <person name="Yang X."/>
            <person name="Ye C.Y."/>
            <person name="Mauro-Herrera M."/>
            <person name="Wang L."/>
            <person name="Li P."/>
            <person name="Sharma M."/>
            <person name="Sharma R."/>
            <person name="Ronald P.C."/>
            <person name="Panaud O."/>
            <person name="Kellogg E.A."/>
            <person name="Brutnell T.P."/>
            <person name="Doust A.N."/>
            <person name="Tuskan G.A."/>
            <person name="Rokhsar D."/>
            <person name="Devos K.M."/>
        </authorList>
    </citation>
    <scope>NUCLEOTIDE SEQUENCE [LARGE SCALE GENOMIC DNA]</scope>
    <source>
        <strain evidence="2">cv. Yugu1</strain>
    </source>
</reference>
<sequence>MPSITYTSHIGQILVRKPNYTNSSIQMFKRISTDVVSNLAPTHAVPNIF</sequence>
<dbReference type="HOGENOM" id="CLU_3145347_0_0_1"/>
<organism evidence="1 2">
    <name type="scientific">Setaria italica</name>
    <name type="common">Foxtail millet</name>
    <name type="synonym">Panicum italicum</name>
    <dbReference type="NCBI Taxonomy" id="4555"/>
    <lineage>
        <taxon>Eukaryota</taxon>
        <taxon>Viridiplantae</taxon>
        <taxon>Streptophyta</taxon>
        <taxon>Embryophyta</taxon>
        <taxon>Tracheophyta</taxon>
        <taxon>Spermatophyta</taxon>
        <taxon>Magnoliopsida</taxon>
        <taxon>Liliopsida</taxon>
        <taxon>Poales</taxon>
        <taxon>Poaceae</taxon>
        <taxon>PACMAD clade</taxon>
        <taxon>Panicoideae</taxon>
        <taxon>Panicodae</taxon>
        <taxon>Paniceae</taxon>
        <taxon>Cenchrinae</taxon>
        <taxon>Setaria</taxon>
    </lineage>
</organism>
<dbReference type="EnsemblPlants" id="KQK99179">
    <property type="protein sequence ID" value="KQK99179"/>
    <property type="gene ID" value="SETIT_011634mg"/>
</dbReference>
<dbReference type="InParanoid" id="K3YBP0"/>
<accession>K3YBP0</accession>
<evidence type="ECO:0000313" key="2">
    <source>
        <dbReference type="Proteomes" id="UP000004995"/>
    </source>
</evidence>
<dbReference type="Proteomes" id="UP000004995">
    <property type="component" value="Unassembled WGS sequence"/>
</dbReference>
<dbReference type="Gramene" id="KQK99179">
    <property type="protein sequence ID" value="KQK99179"/>
    <property type="gene ID" value="SETIT_011634mg"/>
</dbReference>
<dbReference type="AlphaFoldDB" id="K3YBP0"/>
<evidence type="ECO:0000313" key="1">
    <source>
        <dbReference type="EnsemblPlants" id="KQK99179"/>
    </source>
</evidence>